<evidence type="ECO:0000313" key="9">
    <source>
        <dbReference type="Proteomes" id="UP001430954"/>
    </source>
</evidence>
<dbReference type="SMART" id="SM00052">
    <property type="entry name" value="EAL"/>
    <property type="match status" value="1"/>
</dbReference>
<evidence type="ECO:0000256" key="3">
    <source>
        <dbReference type="ARBA" id="ARBA00022989"/>
    </source>
</evidence>
<dbReference type="SMART" id="SM00267">
    <property type="entry name" value="GGDEF"/>
    <property type="match status" value="1"/>
</dbReference>
<evidence type="ECO:0000313" key="8">
    <source>
        <dbReference type="EMBL" id="MBZ4040534.1"/>
    </source>
</evidence>
<dbReference type="Gene3D" id="3.30.70.270">
    <property type="match status" value="1"/>
</dbReference>
<dbReference type="CDD" id="cd01949">
    <property type="entry name" value="GGDEF"/>
    <property type="match status" value="1"/>
</dbReference>
<dbReference type="Pfam" id="PF13188">
    <property type="entry name" value="PAS_8"/>
    <property type="match status" value="1"/>
</dbReference>
<dbReference type="Pfam" id="PF00990">
    <property type="entry name" value="GGDEF"/>
    <property type="match status" value="1"/>
</dbReference>
<dbReference type="InterPro" id="IPR000014">
    <property type="entry name" value="PAS"/>
</dbReference>
<dbReference type="Gene3D" id="3.30.450.350">
    <property type="entry name" value="CHASE domain"/>
    <property type="match status" value="1"/>
</dbReference>
<dbReference type="PROSITE" id="PS50839">
    <property type="entry name" value="CHASE"/>
    <property type="match status" value="1"/>
</dbReference>
<evidence type="ECO:0000256" key="2">
    <source>
        <dbReference type="ARBA" id="ARBA00022692"/>
    </source>
</evidence>
<gene>
    <name evidence="8" type="ORF">K6753_13420</name>
</gene>
<sequence>MWSLLALVLGVALTLWTVSIQKDQEDAERRLAFQHLADRTHAAILDRLQACEMLARSVQTLFLTSSEVTADEFQAMYANMDPRTQVPGMQALVIGRREVRADGDHFIYDAPFVLPREGNEALFGLDVNTQPVNLAAVLLSRDTDQPALSAPFRLAQVQGADGPVDGVTIRLPIYSRGHPPATVAERRARMRGSLAISFQVQRLIETALPEDGTSQLHIRIADVTGGATRLLFNSHADGGHEYVADSQRHEKTLEYGGRVWRLSMHPLDHAIPAAAWQRSTLLPGLLASALLALLVWSVVNTRRRAVELGNRMSRRYRESEERFRALNELLPALVLLARQDTGRITYANQASRTRLGEEVTELDLPSLFEATELQARILDCDHANCSNLEAVLRSANGDRFWASLSISKVDVAGASKLLMVANDISEQRQLTELLSYQASHDALTELFNRREFERRVERALAAAAAGGPPAALLYIDLDQFKLINDTSGHIAGDQLLIQLAITMREQLRGGDVLARLGGDEFGVLATNVHDIAGARHVAERLRERIDGYVFVWEQRTYTISASIGAVMIDHPNANLKDLLAQADTACYMAKEGGRNRVHFYSAQDDDTTRRQTEMEWANRLRWAVDEGRLLLKYQEVWPLAAKSDGKPHIELLLRFRDEHGRIVPPGAFMPAAERYGLMPMIDRWVVETALANFDRLHPSGADLQLATINLSGASIEDDALATLVLDLLERYRIEPSRVCFEVTETVAVRNLSQVTRFIERLRDVGCLIALDDFGAGMSSFGYLKNLPVDIIKIDGSFIRDLLVDPMSHAIVGAVTDIGHRRGLKVIAEWVSSEDIAQALYDLGVDYAQGYVLHKPEPVVFHRALAGE</sequence>
<reference evidence="8 9" key="1">
    <citation type="submission" date="2021-09" db="EMBL/GenBank/DDBJ databases">
        <title>Lysobacter sp. 13A isolated from the river sediment.</title>
        <authorList>
            <person name="Liu H."/>
            <person name="Li S."/>
            <person name="Mao S."/>
        </authorList>
    </citation>
    <scope>NUCLEOTIDE SEQUENCE [LARGE SCALE GENOMIC DNA]</scope>
    <source>
        <strain evidence="8 9">13A</strain>
    </source>
</reference>
<accession>A0ABS7T9G9</accession>
<dbReference type="Pfam" id="PF00563">
    <property type="entry name" value="EAL"/>
    <property type="match status" value="1"/>
</dbReference>
<dbReference type="NCBIfam" id="TIGR00229">
    <property type="entry name" value="sensory_box"/>
    <property type="match status" value="1"/>
</dbReference>
<keyword evidence="3" id="KW-1133">Transmembrane helix</keyword>
<organism evidence="8 9">
    <name type="scientific">Novilysobacter selenitireducens</name>
    <dbReference type="NCBI Taxonomy" id="2872639"/>
    <lineage>
        <taxon>Bacteria</taxon>
        <taxon>Pseudomonadati</taxon>
        <taxon>Pseudomonadota</taxon>
        <taxon>Gammaproteobacteria</taxon>
        <taxon>Lysobacterales</taxon>
        <taxon>Lysobacteraceae</taxon>
        <taxon>Novilysobacter</taxon>
    </lineage>
</organism>
<name>A0ABS7T9G9_9GAMM</name>
<dbReference type="InterPro" id="IPR035965">
    <property type="entry name" value="PAS-like_dom_sf"/>
</dbReference>
<dbReference type="Gene3D" id="3.30.450.20">
    <property type="entry name" value="PAS domain"/>
    <property type="match status" value="1"/>
</dbReference>
<keyword evidence="9" id="KW-1185">Reference proteome</keyword>
<dbReference type="PROSITE" id="PS50883">
    <property type="entry name" value="EAL"/>
    <property type="match status" value="1"/>
</dbReference>
<dbReference type="CDD" id="cd01948">
    <property type="entry name" value="EAL"/>
    <property type="match status" value="1"/>
</dbReference>
<dbReference type="InterPro" id="IPR043128">
    <property type="entry name" value="Rev_trsase/Diguanyl_cyclase"/>
</dbReference>
<dbReference type="NCBIfam" id="TIGR00254">
    <property type="entry name" value="GGDEF"/>
    <property type="match status" value="1"/>
</dbReference>
<dbReference type="InterPro" id="IPR029787">
    <property type="entry name" value="Nucleotide_cyclase"/>
</dbReference>
<dbReference type="InterPro" id="IPR000160">
    <property type="entry name" value="GGDEF_dom"/>
</dbReference>
<dbReference type="SUPFAM" id="SSF55073">
    <property type="entry name" value="Nucleotide cyclase"/>
    <property type="match status" value="1"/>
</dbReference>
<feature type="domain" description="CHASE" evidence="5">
    <location>
        <begin position="112"/>
        <end position="263"/>
    </location>
</feature>
<dbReference type="Gene3D" id="3.20.20.450">
    <property type="entry name" value="EAL domain"/>
    <property type="match status" value="1"/>
</dbReference>
<dbReference type="PROSITE" id="PS50887">
    <property type="entry name" value="GGDEF"/>
    <property type="match status" value="1"/>
</dbReference>
<dbReference type="CDD" id="cd00130">
    <property type="entry name" value="PAS"/>
    <property type="match status" value="1"/>
</dbReference>
<dbReference type="InterPro" id="IPR035919">
    <property type="entry name" value="EAL_sf"/>
</dbReference>
<dbReference type="Pfam" id="PF03924">
    <property type="entry name" value="CHASE"/>
    <property type="match status" value="1"/>
</dbReference>
<dbReference type="Proteomes" id="UP001430954">
    <property type="component" value="Unassembled WGS sequence"/>
</dbReference>
<proteinExistence type="predicted"/>
<dbReference type="InterPro" id="IPR052155">
    <property type="entry name" value="Biofilm_reg_signaling"/>
</dbReference>
<evidence type="ECO:0000259" key="7">
    <source>
        <dbReference type="PROSITE" id="PS50887"/>
    </source>
</evidence>
<evidence type="ECO:0000256" key="1">
    <source>
        <dbReference type="ARBA" id="ARBA00004370"/>
    </source>
</evidence>
<dbReference type="InterPro" id="IPR042240">
    <property type="entry name" value="CHASE_sf"/>
</dbReference>
<protein>
    <submittedName>
        <fullName evidence="8">EAL domain-containing protein</fullName>
    </submittedName>
</protein>
<evidence type="ECO:0000259" key="5">
    <source>
        <dbReference type="PROSITE" id="PS50839"/>
    </source>
</evidence>
<dbReference type="PANTHER" id="PTHR44757:SF4">
    <property type="entry name" value="DIGUANYLATE CYCLASE DGCE-RELATED"/>
    <property type="match status" value="1"/>
</dbReference>
<keyword evidence="2" id="KW-0812">Transmembrane</keyword>
<dbReference type="InterPro" id="IPR006189">
    <property type="entry name" value="CHASE_dom"/>
</dbReference>
<dbReference type="PANTHER" id="PTHR44757">
    <property type="entry name" value="DIGUANYLATE CYCLASE DGCP"/>
    <property type="match status" value="1"/>
</dbReference>
<keyword evidence="4" id="KW-0472">Membrane</keyword>
<dbReference type="SUPFAM" id="SSF141868">
    <property type="entry name" value="EAL domain-like"/>
    <property type="match status" value="1"/>
</dbReference>
<dbReference type="EMBL" id="JAINZW010000007">
    <property type="protein sequence ID" value="MBZ4040534.1"/>
    <property type="molecule type" value="Genomic_DNA"/>
</dbReference>
<feature type="domain" description="EAL" evidence="6">
    <location>
        <begin position="613"/>
        <end position="867"/>
    </location>
</feature>
<comment type="caution">
    <text evidence="8">The sequence shown here is derived from an EMBL/GenBank/DDBJ whole genome shotgun (WGS) entry which is preliminary data.</text>
</comment>
<dbReference type="SUPFAM" id="SSF55785">
    <property type="entry name" value="PYP-like sensor domain (PAS domain)"/>
    <property type="match status" value="1"/>
</dbReference>
<feature type="domain" description="GGDEF" evidence="7">
    <location>
        <begin position="468"/>
        <end position="602"/>
    </location>
</feature>
<dbReference type="InterPro" id="IPR001633">
    <property type="entry name" value="EAL_dom"/>
</dbReference>
<evidence type="ECO:0000256" key="4">
    <source>
        <dbReference type="ARBA" id="ARBA00023136"/>
    </source>
</evidence>
<dbReference type="SMART" id="SM01079">
    <property type="entry name" value="CHASE"/>
    <property type="match status" value="1"/>
</dbReference>
<comment type="subcellular location">
    <subcellularLocation>
        <location evidence="1">Membrane</location>
    </subcellularLocation>
</comment>
<evidence type="ECO:0000259" key="6">
    <source>
        <dbReference type="PROSITE" id="PS50883"/>
    </source>
</evidence>